<keyword evidence="2" id="KW-1185">Reference proteome</keyword>
<organism evidence="1 2">
    <name type="scientific">Brachionus calyciflorus</name>
    <dbReference type="NCBI Taxonomy" id="104777"/>
    <lineage>
        <taxon>Eukaryota</taxon>
        <taxon>Metazoa</taxon>
        <taxon>Spiralia</taxon>
        <taxon>Gnathifera</taxon>
        <taxon>Rotifera</taxon>
        <taxon>Eurotatoria</taxon>
        <taxon>Monogononta</taxon>
        <taxon>Pseudotrocha</taxon>
        <taxon>Ploima</taxon>
        <taxon>Brachionidae</taxon>
        <taxon>Brachionus</taxon>
    </lineage>
</organism>
<proteinExistence type="predicted"/>
<protein>
    <recommendedName>
        <fullName evidence="3">DUF3987 domain-containing protein</fullName>
    </recommendedName>
</protein>
<name>A0A814DCT5_9BILA</name>
<accession>A0A814DCT5</accession>
<dbReference type="Pfam" id="PF13148">
    <property type="entry name" value="DUF3987"/>
    <property type="match status" value="2"/>
</dbReference>
<comment type="caution">
    <text evidence="1">The sequence shown here is derived from an EMBL/GenBank/DDBJ whole genome shotgun (WGS) entry which is preliminary data.</text>
</comment>
<evidence type="ECO:0008006" key="3">
    <source>
        <dbReference type="Google" id="ProtNLM"/>
    </source>
</evidence>
<gene>
    <name evidence="1" type="ORF">OXX778_LOCUS14019</name>
</gene>
<dbReference type="InterPro" id="IPR025048">
    <property type="entry name" value="DUF3987"/>
</dbReference>
<reference evidence="1" key="1">
    <citation type="submission" date="2021-02" db="EMBL/GenBank/DDBJ databases">
        <authorList>
            <person name="Nowell W R."/>
        </authorList>
    </citation>
    <scope>NUCLEOTIDE SEQUENCE</scope>
    <source>
        <strain evidence="1">Ploen Becks lab</strain>
    </source>
</reference>
<evidence type="ECO:0000313" key="1">
    <source>
        <dbReference type="EMBL" id="CAF0952473.1"/>
    </source>
</evidence>
<evidence type="ECO:0000313" key="2">
    <source>
        <dbReference type="Proteomes" id="UP000663879"/>
    </source>
</evidence>
<dbReference type="EMBL" id="CAJNOC010002807">
    <property type="protein sequence ID" value="CAF0952473.1"/>
    <property type="molecule type" value="Genomic_DNA"/>
</dbReference>
<dbReference type="OrthoDB" id="10054700at2759"/>
<dbReference type="AlphaFoldDB" id="A0A814DCT5"/>
<sequence>MADLTYNETYKYMEMCPSLTLPNFMPDDIIDYLKTISIESGFKYGFLINPLLSTISQLMAQSSILTLRTYTERCTLFTAVVATSASGKSPSTKVIRQAYRKYERFEEIPLTESKIVNPATVEGFLRHIKKLENVLCLYEEALTYLHSAYITNERLIIENPRVNISIFGQPSIFLKLVHDEMRSKDDGLIHRFLLMGVERKSLTAKEIMESPRKLCCLSIIFYFISKLNQEAIQFRLDEQAILRFNDIYDKIGQKIDVANRIDGFISAMLGKTCSLILKLAMIFHMFEYAFYLVKNNEQLNREILNEVHKEWGCEVHANSLFFL</sequence>
<dbReference type="Proteomes" id="UP000663879">
    <property type="component" value="Unassembled WGS sequence"/>
</dbReference>